<dbReference type="AlphaFoldDB" id="A0A4Z1EL65"/>
<dbReference type="Proteomes" id="UP000297777">
    <property type="component" value="Unassembled WGS sequence"/>
</dbReference>
<evidence type="ECO:0000313" key="2">
    <source>
        <dbReference type="Proteomes" id="UP000297777"/>
    </source>
</evidence>
<gene>
    <name evidence="1" type="ORF">BTUL_0076g00460</name>
</gene>
<sequence length="163" mass="18852">MAPIVKEVTTQAEFSAVIDCFWDSNYDPYTSFMNILFPISEATEEGYAKAVAESKVRLWSYHEQDHTSHWIYVTDDEDTKGWCTLGVTMTDAGNCEARFIAVSTQVSLNTGSAFWVALQNESHQRHQHYMGPTKPWLSVHRVERFILYFKINDFIVIDIVIRF</sequence>
<comment type="caution">
    <text evidence="1">The sequence shown here is derived from an EMBL/GenBank/DDBJ whole genome shotgun (WGS) entry which is preliminary data.</text>
</comment>
<evidence type="ECO:0000313" key="1">
    <source>
        <dbReference type="EMBL" id="TGO13146.1"/>
    </source>
</evidence>
<protein>
    <submittedName>
        <fullName evidence="1">Uncharacterized protein</fullName>
    </submittedName>
</protein>
<dbReference type="EMBL" id="PQXH01000076">
    <property type="protein sequence ID" value="TGO13146.1"/>
    <property type="molecule type" value="Genomic_DNA"/>
</dbReference>
<proteinExistence type="predicted"/>
<dbReference type="OrthoDB" id="2115692at2759"/>
<accession>A0A4Z1EL65</accession>
<organism evidence="1 2">
    <name type="scientific">Botrytis tulipae</name>
    <dbReference type="NCBI Taxonomy" id="87230"/>
    <lineage>
        <taxon>Eukaryota</taxon>
        <taxon>Fungi</taxon>
        <taxon>Dikarya</taxon>
        <taxon>Ascomycota</taxon>
        <taxon>Pezizomycotina</taxon>
        <taxon>Leotiomycetes</taxon>
        <taxon>Helotiales</taxon>
        <taxon>Sclerotiniaceae</taxon>
        <taxon>Botrytis</taxon>
    </lineage>
</organism>
<name>A0A4Z1EL65_9HELO</name>
<keyword evidence="2" id="KW-1185">Reference proteome</keyword>
<reference evidence="1 2" key="1">
    <citation type="submission" date="2017-12" db="EMBL/GenBank/DDBJ databases">
        <title>Comparative genomics of Botrytis spp.</title>
        <authorList>
            <person name="Valero-Jimenez C.A."/>
            <person name="Tapia P."/>
            <person name="Veloso J."/>
            <person name="Silva-Moreno E."/>
            <person name="Staats M."/>
            <person name="Valdes J.H."/>
            <person name="Van Kan J.A.L."/>
        </authorList>
    </citation>
    <scope>NUCLEOTIDE SEQUENCE [LARGE SCALE GENOMIC DNA]</scope>
    <source>
        <strain evidence="1 2">Bt9001</strain>
    </source>
</reference>